<protein>
    <submittedName>
        <fullName evidence="2">Hydrolase</fullName>
    </submittedName>
</protein>
<dbReference type="HOGENOM" id="CLU_083329_0_0_9"/>
<comment type="caution">
    <text evidence="2">The sequence shown here is derived from an EMBL/GenBank/DDBJ whole genome shotgun (WGS) entry which is preliminary data.</text>
</comment>
<dbReference type="Proteomes" id="UP000019247">
    <property type="component" value="Unassembled WGS sequence"/>
</dbReference>
<gene>
    <name evidence="2" type="ORF">LFAB_16965</name>
</gene>
<reference evidence="2 3" key="1">
    <citation type="journal article" date="2014" name="Genome Announc.">
        <title>Genome Sequence of Lactobacillus fabifermentans Strain T30PCM01, Isolated from Fermenting Grape Marc.</title>
        <authorList>
            <person name="Treu L."/>
            <person name="Vendramin V."/>
            <person name="Bovo B."/>
            <person name="Giacomini A."/>
            <person name="Corich V."/>
            <person name="Campanaro S."/>
        </authorList>
    </citation>
    <scope>NUCLEOTIDE SEQUENCE [LARGE SCALE GENOMIC DNA]</scope>
    <source>
        <strain evidence="2 3">T30PCM01</strain>
    </source>
</reference>
<dbReference type="Pfam" id="PF12697">
    <property type="entry name" value="Abhydrolase_6"/>
    <property type="match status" value="1"/>
</dbReference>
<sequence length="248" mass="26580">MPGDIFTASAATLQHHFTVVTYDRRGYGQTKLANPLPTDAAKPTSHYRIDADVQDVFTLADAFSAAAPVYLFGSSSGSIVAAKAFAAQPSRFIKVAIHESPLTTVTPDATELQATTNQLVQTALNGHFEAIVALFNNTMHIQPLDAQMMGLAPDSKPDATKMAAMRYWLKYETAQYTGQVIDWSIFAANRSQVVLLNGTDSVGFLPQSINAAIGAKINVSMTTIPGGHLGYAQKPTEFANTLTTALLK</sequence>
<dbReference type="InterPro" id="IPR029058">
    <property type="entry name" value="AB_hydrolase_fold"/>
</dbReference>
<dbReference type="PATRIC" id="fig|1400520.3.peg.3338"/>
<evidence type="ECO:0000313" key="2">
    <source>
        <dbReference type="EMBL" id="ETY72561.1"/>
    </source>
</evidence>
<keyword evidence="2" id="KW-0378">Hydrolase</keyword>
<evidence type="ECO:0000313" key="3">
    <source>
        <dbReference type="Proteomes" id="UP000019247"/>
    </source>
</evidence>
<dbReference type="eggNOG" id="COG0596">
    <property type="taxonomic scope" value="Bacteria"/>
</dbReference>
<dbReference type="AlphaFoldDB" id="W6T3T4"/>
<evidence type="ECO:0000259" key="1">
    <source>
        <dbReference type="Pfam" id="PF12697"/>
    </source>
</evidence>
<dbReference type="GO" id="GO:0016787">
    <property type="term" value="F:hydrolase activity"/>
    <property type="evidence" value="ECO:0007669"/>
    <property type="project" value="UniProtKB-KW"/>
</dbReference>
<feature type="domain" description="AB hydrolase-1" evidence="1">
    <location>
        <begin position="11"/>
        <end position="240"/>
    </location>
</feature>
<dbReference type="Gene3D" id="3.40.50.1820">
    <property type="entry name" value="alpha/beta hydrolase"/>
    <property type="match status" value="1"/>
</dbReference>
<organism evidence="2 3">
    <name type="scientific">Lactiplantibacillus fabifermentans T30PCM01</name>
    <dbReference type="NCBI Taxonomy" id="1400520"/>
    <lineage>
        <taxon>Bacteria</taxon>
        <taxon>Bacillati</taxon>
        <taxon>Bacillota</taxon>
        <taxon>Bacilli</taxon>
        <taxon>Lactobacillales</taxon>
        <taxon>Lactobacillaceae</taxon>
        <taxon>Lactiplantibacillus</taxon>
    </lineage>
</organism>
<dbReference type="EMBL" id="AWWK01000094">
    <property type="protein sequence ID" value="ETY72561.1"/>
    <property type="molecule type" value="Genomic_DNA"/>
</dbReference>
<dbReference type="InterPro" id="IPR000073">
    <property type="entry name" value="AB_hydrolase_1"/>
</dbReference>
<accession>W6T3T4</accession>
<proteinExistence type="predicted"/>
<dbReference type="RefSeq" id="WP_051502115.1">
    <property type="nucleotide sequence ID" value="NZ_KK036540.1"/>
</dbReference>
<name>W6T3T4_9LACO</name>
<dbReference type="SUPFAM" id="SSF53474">
    <property type="entry name" value="alpha/beta-Hydrolases"/>
    <property type="match status" value="1"/>
</dbReference>
<dbReference type="STRING" id="1400520.LFAB_16965"/>